<name>A0A291MU98_SPHYA</name>
<dbReference type="Proteomes" id="UP000219422">
    <property type="component" value="Chromosome"/>
</dbReference>
<dbReference type="PANTHER" id="PTHR43346:SF1">
    <property type="entry name" value="QUERCETIN 2,3-DIOXYGENASE-RELATED"/>
    <property type="match status" value="1"/>
</dbReference>
<proteinExistence type="predicted"/>
<dbReference type="AlphaFoldDB" id="A0A291MU98"/>
<dbReference type="GeneID" id="57775402"/>
<dbReference type="PANTHER" id="PTHR43346">
    <property type="entry name" value="LIGAND BINDING DOMAIN PROTEIN, PUTATIVE (AFU_ORTHOLOGUE AFUA_6G14370)-RELATED"/>
    <property type="match status" value="1"/>
</dbReference>
<sequence length="158" mass="17129">MAFSKDMARLAKANSFFRKEVYLDKNIQIVLMSLKPGDDIGEETHRADQTTYFVEGTGSAVIDGRSNKVAADHMIVIPQGAKHNIINKGTTPLELFSVYAPPTENPGVKHKTKADAEAEAEAEAAEEGVVTKIVKVAKEKLTRAASAKPKHEPAAKRS</sequence>
<reference evidence="3 4" key="1">
    <citation type="submission" date="2017-10" db="EMBL/GenBank/DDBJ databases">
        <title>Sphingobium yanoikuyae S72.</title>
        <authorList>
            <person name="Sanchez E."/>
            <person name="Bustos P."/>
            <person name="Mendoza P."/>
            <person name="Guo X."/>
            <person name="Mendoza A."/>
        </authorList>
    </citation>
    <scope>NUCLEOTIDE SEQUENCE [LARGE SCALE GENOMIC DNA]</scope>
    <source>
        <strain evidence="3 4">S72</strain>
    </source>
</reference>
<feature type="domain" description="Cupin type-2" evidence="2">
    <location>
        <begin position="31"/>
        <end position="99"/>
    </location>
</feature>
<accession>A0A291MU98</accession>
<evidence type="ECO:0000313" key="4">
    <source>
        <dbReference type="Proteomes" id="UP000219422"/>
    </source>
</evidence>
<evidence type="ECO:0000256" key="1">
    <source>
        <dbReference type="SAM" id="MobiDB-lite"/>
    </source>
</evidence>
<evidence type="ECO:0000259" key="2">
    <source>
        <dbReference type="Pfam" id="PF07883"/>
    </source>
</evidence>
<dbReference type="Pfam" id="PF07883">
    <property type="entry name" value="Cupin_2"/>
    <property type="match status" value="1"/>
</dbReference>
<dbReference type="InterPro" id="IPR011051">
    <property type="entry name" value="RmlC_Cupin_sf"/>
</dbReference>
<dbReference type="KEGG" id="sya:A6768_00990"/>
<dbReference type="CDD" id="cd02223">
    <property type="entry name" value="cupin_Bh2720-like"/>
    <property type="match status" value="1"/>
</dbReference>
<dbReference type="RefSeq" id="WP_097382294.1">
    <property type="nucleotide sequence ID" value="NZ_CP023741.1"/>
</dbReference>
<dbReference type="Gene3D" id="2.60.120.10">
    <property type="entry name" value="Jelly Rolls"/>
    <property type="match status" value="1"/>
</dbReference>
<dbReference type="InterPro" id="IPR014710">
    <property type="entry name" value="RmlC-like_jellyroll"/>
</dbReference>
<feature type="region of interest" description="Disordered" evidence="1">
    <location>
        <begin position="102"/>
        <end position="125"/>
    </location>
</feature>
<dbReference type="InterPro" id="IPR052538">
    <property type="entry name" value="Flavonoid_dioxygenase-like"/>
</dbReference>
<dbReference type="SUPFAM" id="SSF51182">
    <property type="entry name" value="RmlC-like cupins"/>
    <property type="match status" value="1"/>
</dbReference>
<dbReference type="EMBL" id="CP023741">
    <property type="protein sequence ID" value="ATI78704.1"/>
    <property type="molecule type" value="Genomic_DNA"/>
</dbReference>
<gene>
    <name evidence="3" type="ORF">A6768_00990</name>
</gene>
<dbReference type="InterPro" id="IPR013096">
    <property type="entry name" value="Cupin_2"/>
</dbReference>
<evidence type="ECO:0000313" key="3">
    <source>
        <dbReference type="EMBL" id="ATI78704.1"/>
    </source>
</evidence>
<protein>
    <recommendedName>
        <fullName evidence="2">Cupin type-2 domain-containing protein</fullName>
    </recommendedName>
</protein>
<organism evidence="3 4">
    <name type="scientific">Sphingobium yanoikuyae</name>
    <name type="common">Sphingomonas yanoikuyae</name>
    <dbReference type="NCBI Taxonomy" id="13690"/>
    <lineage>
        <taxon>Bacteria</taxon>
        <taxon>Pseudomonadati</taxon>
        <taxon>Pseudomonadota</taxon>
        <taxon>Alphaproteobacteria</taxon>
        <taxon>Sphingomonadales</taxon>
        <taxon>Sphingomonadaceae</taxon>
        <taxon>Sphingobium</taxon>
    </lineage>
</organism>